<feature type="transmembrane region" description="Helical" evidence="10">
    <location>
        <begin position="38"/>
        <end position="61"/>
    </location>
</feature>
<accession>A0A1W3JI31</accession>
<evidence type="ECO:0000256" key="1">
    <source>
        <dbReference type="ARBA" id="ARBA00004366"/>
    </source>
</evidence>
<dbReference type="OrthoDB" id="29661at2759"/>
<dbReference type="KEGG" id="cin:494414"/>
<keyword evidence="13" id="KW-1185">Reference proteome</keyword>
<dbReference type="OMA" id="FLYDIWW"/>
<evidence type="ECO:0000256" key="2">
    <source>
        <dbReference type="ARBA" id="ARBA00004477"/>
    </source>
</evidence>
<dbReference type="GO" id="GO:0033619">
    <property type="term" value="P:membrane protein proteolysis"/>
    <property type="evidence" value="ECO:0000318"/>
    <property type="project" value="GO_Central"/>
</dbReference>
<feature type="transmembrane region" description="Helical" evidence="10">
    <location>
        <begin position="295"/>
        <end position="318"/>
    </location>
</feature>
<feature type="transmembrane region" description="Helical" evidence="10">
    <location>
        <begin position="205"/>
        <end position="224"/>
    </location>
</feature>
<evidence type="ECO:0000256" key="4">
    <source>
        <dbReference type="ARBA" id="ARBA00022692"/>
    </source>
</evidence>
<dbReference type="HOGENOM" id="CLU_023799_0_2_1"/>
<feature type="transmembrane region" description="Helical" evidence="10">
    <location>
        <begin position="324"/>
        <end position="342"/>
    </location>
</feature>
<organism evidence="11">
    <name type="scientific">Ciona intestinalis</name>
    <name type="common">Transparent sea squirt</name>
    <name type="synonym">Ascidia intestinalis</name>
    <dbReference type="NCBI Taxonomy" id="7719"/>
    <lineage>
        <taxon>Eukaryota</taxon>
        <taxon>Metazoa</taxon>
        <taxon>Chordata</taxon>
        <taxon>Tunicata</taxon>
        <taxon>Ascidiacea</taxon>
        <taxon>Phlebobranchia</taxon>
        <taxon>Cionidae</taxon>
        <taxon>Ciona</taxon>
    </lineage>
</organism>
<dbReference type="InterPro" id="IPR007369">
    <property type="entry name" value="Peptidase_A22B_SPP"/>
</dbReference>
<comment type="subcellular location">
    <subcellularLocation>
        <location evidence="2">Endoplasmic reticulum membrane</location>
        <topology evidence="2">Multi-pass membrane protein</topology>
    </subcellularLocation>
    <subcellularLocation>
        <location evidence="1">Membrane</location>
        <topology evidence="1">Multi-pass membrane protein</topology>
        <orientation evidence="1">Lumenal side</orientation>
    </subcellularLocation>
</comment>
<feature type="transmembrane region" description="Helical" evidence="10">
    <location>
        <begin position="264"/>
        <end position="283"/>
    </location>
</feature>
<evidence type="ECO:0000313" key="13">
    <source>
        <dbReference type="Proteomes" id="UP000008144"/>
    </source>
</evidence>
<dbReference type="GO" id="GO:0006465">
    <property type="term" value="P:signal peptide processing"/>
    <property type="evidence" value="ECO:0000318"/>
    <property type="project" value="GO_Central"/>
</dbReference>
<protein>
    <submittedName>
        <fullName evidence="11 12">Presenilin-like protein 3</fullName>
    </submittedName>
</protein>
<dbReference type="GeneTree" id="ENSGT00940000156478"/>
<dbReference type="Ensembl" id="ENSCINT00000019835.3">
    <property type="protein sequence ID" value="ENSCINP00000019835.3"/>
    <property type="gene ID" value="ENSCING00000009763.3"/>
</dbReference>
<dbReference type="AlphaFoldDB" id="Q68A31"/>
<proteinExistence type="evidence at transcript level"/>
<evidence type="ECO:0000313" key="11">
    <source>
        <dbReference type="EMBL" id="BAD38618.1"/>
    </source>
</evidence>
<dbReference type="InterPro" id="IPR006639">
    <property type="entry name" value="Preselin/SPP"/>
</dbReference>
<dbReference type="PANTHER" id="PTHR12174:SF23">
    <property type="entry name" value="MINOR HISTOCOMPATIBILITY ANTIGEN H13"/>
    <property type="match status" value="1"/>
</dbReference>
<keyword evidence="6" id="KW-0256">Endoplasmic reticulum</keyword>
<reference evidence="12" key="3">
    <citation type="submission" date="2025-05" db="UniProtKB">
        <authorList>
            <consortium name="Ensembl"/>
        </authorList>
    </citation>
    <scope>IDENTIFICATION</scope>
</reference>
<evidence type="ECO:0000256" key="6">
    <source>
        <dbReference type="ARBA" id="ARBA00022824"/>
    </source>
</evidence>
<accession>Q68A31</accession>
<name>Q68A31_CIOIN</name>
<feature type="region of interest" description="Disordered" evidence="9">
    <location>
        <begin position="353"/>
        <end position="372"/>
    </location>
</feature>
<evidence type="ECO:0000256" key="8">
    <source>
        <dbReference type="ARBA" id="ARBA00023136"/>
    </source>
</evidence>
<gene>
    <name evidence="11" type="primary">Ci-PSL3</name>
    <name evidence="12" type="synonym">psl3</name>
</gene>
<dbReference type="GO" id="GO:0098553">
    <property type="term" value="C:lumenal side of endoplasmic reticulum membrane"/>
    <property type="evidence" value="ECO:0000318"/>
    <property type="project" value="GO_Central"/>
</dbReference>
<dbReference type="GO" id="GO:0042500">
    <property type="term" value="F:aspartic endopeptidase activity, intramembrane cleaving"/>
    <property type="evidence" value="ECO:0000318"/>
    <property type="project" value="GO_Central"/>
</dbReference>
<dbReference type="SMART" id="SM00730">
    <property type="entry name" value="PSN"/>
    <property type="match status" value="1"/>
</dbReference>
<dbReference type="GO" id="GO:0098554">
    <property type="term" value="C:cytoplasmic side of endoplasmic reticulum membrane"/>
    <property type="evidence" value="ECO:0000318"/>
    <property type="project" value="GO_Central"/>
</dbReference>
<reference evidence="11" key="2">
    <citation type="journal article" date="2004" name="Dev. Biol.">
        <title>Three distinct lineages of mesenchymal cells in Ciona intestinalis embryos demonstrated by specific gene expression.</title>
        <authorList>
            <person name="Tokuoka M."/>
            <person name="Imai K.S."/>
            <person name="Satou Y."/>
            <person name="Satoh N."/>
        </authorList>
    </citation>
    <scope>NUCLEOTIDE SEQUENCE</scope>
</reference>
<keyword evidence="8 10" id="KW-0472">Membrane</keyword>
<feature type="transmembrane region" description="Helical" evidence="10">
    <location>
        <begin position="168"/>
        <end position="184"/>
    </location>
</feature>
<keyword evidence="7 10" id="KW-1133">Transmembrane helix</keyword>
<reference evidence="13" key="1">
    <citation type="journal article" date="2002" name="Science">
        <title>The draft genome of Ciona intestinalis: insights into chordate and vertebrate origins.</title>
        <authorList>
            <person name="Dehal P."/>
            <person name="Satou Y."/>
            <person name="Campbell R.K."/>
            <person name="Chapman J."/>
            <person name="Degnan B."/>
            <person name="De Tomaso A."/>
            <person name="Davidson B."/>
            <person name="Di Gregorio A."/>
            <person name="Gelpke M."/>
            <person name="Goodstein D.M."/>
            <person name="Harafuji N."/>
            <person name="Hastings K.E."/>
            <person name="Ho I."/>
            <person name="Hotta K."/>
            <person name="Huang W."/>
            <person name="Kawashima T."/>
            <person name="Lemaire P."/>
            <person name="Martinez D."/>
            <person name="Meinertzhagen I.A."/>
            <person name="Necula S."/>
            <person name="Nonaka M."/>
            <person name="Putnam N."/>
            <person name="Rash S."/>
            <person name="Saiga H."/>
            <person name="Satake M."/>
            <person name="Terry A."/>
            <person name="Yamada L."/>
            <person name="Wang H.G."/>
            <person name="Awazu S."/>
            <person name="Azumi K."/>
            <person name="Boore J."/>
            <person name="Branno M."/>
            <person name="Chin-Bow S."/>
            <person name="DeSantis R."/>
            <person name="Doyle S."/>
            <person name="Francino P."/>
            <person name="Keys D.N."/>
            <person name="Haga S."/>
            <person name="Hayashi H."/>
            <person name="Hino K."/>
            <person name="Imai K.S."/>
            <person name="Inaba K."/>
            <person name="Kano S."/>
            <person name="Kobayashi K."/>
            <person name="Kobayashi M."/>
            <person name="Lee B.I."/>
            <person name="Makabe K.W."/>
            <person name="Manohar C."/>
            <person name="Matassi G."/>
            <person name="Medina M."/>
            <person name="Mochizuki Y."/>
            <person name="Mount S."/>
            <person name="Morishita T."/>
            <person name="Miura S."/>
            <person name="Nakayama A."/>
            <person name="Nishizaka S."/>
            <person name="Nomoto H."/>
            <person name="Ohta F."/>
            <person name="Oishi K."/>
            <person name="Rigoutsos I."/>
            <person name="Sano M."/>
            <person name="Sasaki A."/>
            <person name="Sasakura Y."/>
            <person name="Shoguchi E."/>
            <person name="Shin-i T."/>
            <person name="Spagnuolo A."/>
            <person name="Stainier D."/>
            <person name="Suzuki M.M."/>
            <person name="Tassy O."/>
            <person name="Takatori N."/>
            <person name="Tokuoka M."/>
            <person name="Yagi K."/>
            <person name="Yoshizaki F."/>
            <person name="Wada S."/>
            <person name="Zhang C."/>
            <person name="Hyatt P.D."/>
            <person name="Larimer F."/>
            <person name="Detter C."/>
            <person name="Doggett N."/>
            <person name="Glavina T."/>
            <person name="Hawkins T."/>
            <person name="Richardson P."/>
            <person name="Lucas S."/>
            <person name="Kohara Y."/>
            <person name="Levine M."/>
            <person name="Satoh N."/>
            <person name="Rokhsar D.S."/>
        </authorList>
    </citation>
    <scope>NUCLEOTIDE SEQUENCE [LARGE SCALE GENOMIC DNA]</scope>
</reference>
<keyword evidence="4 10" id="KW-0812">Transmembrane</keyword>
<dbReference type="PANTHER" id="PTHR12174">
    <property type="entry name" value="SIGNAL PEPTIDE PEPTIDASE"/>
    <property type="match status" value="1"/>
</dbReference>
<evidence type="ECO:0000256" key="10">
    <source>
        <dbReference type="SAM" id="Phobius"/>
    </source>
</evidence>
<dbReference type="Proteomes" id="UP000008144">
    <property type="component" value="Unassembled WGS sequence"/>
</dbReference>
<comment type="similarity">
    <text evidence="3">Belongs to the peptidase A22B family.</text>
</comment>
<dbReference type="Pfam" id="PF04258">
    <property type="entry name" value="Peptidase_A22B"/>
    <property type="match status" value="1"/>
</dbReference>
<evidence type="ECO:0000256" key="9">
    <source>
        <dbReference type="SAM" id="MobiDB-lite"/>
    </source>
</evidence>
<evidence type="ECO:0000256" key="7">
    <source>
        <dbReference type="ARBA" id="ARBA00022989"/>
    </source>
</evidence>
<dbReference type="RefSeq" id="NP_001027969.1">
    <property type="nucleotide sequence ID" value="NM_001032797.1"/>
</dbReference>
<dbReference type="MEROPS" id="A22.003"/>
<evidence type="ECO:0000256" key="5">
    <source>
        <dbReference type="ARBA" id="ARBA00022801"/>
    </source>
</evidence>
<evidence type="ECO:0000313" key="12">
    <source>
        <dbReference type="Ensembl" id="ENSCINP00000019835.3"/>
    </source>
</evidence>
<dbReference type="GeneID" id="494414"/>
<feature type="transmembrane region" description="Helical" evidence="10">
    <location>
        <begin position="81"/>
        <end position="99"/>
    </location>
</feature>
<evidence type="ECO:0000256" key="3">
    <source>
        <dbReference type="ARBA" id="ARBA00006859"/>
    </source>
</evidence>
<keyword evidence="5" id="KW-0378">Hydrolase</keyword>
<feature type="transmembrane region" description="Helical" evidence="10">
    <location>
        <begin position="111"/>
        <end position="131"/>
    </location>
</feature>
<sequence>MSETLGETVSNAINNFVNETFQKSNSSAKIPATPEGKLVAYTALISMAVVPIIIGAYRSVAYLEKQKLTGEKPDTITKDDAMKFPLVASCMLFGIYVFFKLFSQDHINILVSFYFFILGIFAMAHIIGPYVEKLIPASFPNLPYHLHLTEGSEENKSVLLDLDFDRKYVVSIALFGLVSGWYAVKKHWLANNLIGLCFAMNGVELLQLSSIGTGCILLIGLFFYDVFWVFGTNVMVQVAKKFDAPIKLVFPQDFLVEGVFGKNMAMLGLGDIVIPGIFIALLLRFDKSLKRDKNLYFNSGMIAYFTGLLTTIIVMTVFNHAQPALLYLVPACISVPLGVAFYKGDLEAMFSYSDEKSEKTEPEKQEDTKKSD</sequence>
<dbReference type="CTD" id="100034834"/>
<dbReference type="EMBL" id="AB178233">
    <property type="protein sequence ID" value="BAD38618.1"/>
    <property type="molecule type" value="mRNA"/>
</dbReference>
<dbReference type="STRING" id="7719.ENSCINP00000019835"/>